<reference evidence="2 3" key="1">
    <citation type="submission" date="2020-08" db="EMBL/GenBank/DDBJ databases">
        <title>Genomic Encyclopedia of Type Strains, Phase IV (KMG-IV): sequencing the most valuable type-strain genomes for metagenomic binning, comparative biology and taxonomic classification.</title>
        <authorList>
            <person name="Goeker M."/>
        </authorList>
    </citation>
    <scope>NUCLEOTIDE SEQUENCE [LARGE SCALE GENOMIC DNA]</scope>
    <source>
        <strain evidence="2 3">DSM 29781</strain>
    </source>
</reference>
<dbReference type="SUPFAM" id="SSF53474">
    <property type="entry name" value="alpha/beta-Hydrolases"/>
    <property type="match status" value="1"/>
</dbReference>
<dbReference type="Pfam" id="PF00561">
    <property type="entry name" value="Abhydrolase_1"/>
    <property type="match status" value="1"/>
</dbReference>
<dbReference type="PANTHER" id="PTHR43798">
    <property type="entry name" value="MONOACYLGLYCEROL LIPASE"/>
    <property type="match status" value="1"/>
</dbReference>
<dbReference type="InterPro" id="IPR000073">
    <property type="entry name" value="AB_hydrolase_1"/>
</dbReference>
<organism evidence="2 3">
    <name type="scientific">Quisquiliibacterium transsilvanicum</name>
    <dbReference type="NCBI Taxonomy" id="1549638"/>
    <lineage>
        <taxon>Bacteria</taxon>
        <taxon>Pseudomonadati</taxon>
        <taxon>Pseudomonadota</taxon>
        <taxon>Betaproteobacteria</taxon>
        <taxon>Burkholderiales</taxon>
        <taxon>Burkholderiaceae</taxon>
        <taxon>Quisquiliibacterium</taxon>
    </lineage>
</organism>
<dbReference type="EMBL" id="JACHGB010000008">
    <property type="protein sequence ID" value="MBB5273709.1"/>
    <property type="molecule type" value="Genomic_DNA"/>
</dbReference>
<evidence type="ECO:0000313" key="3">
    <source>
        <dbReference type="Proteomes" id="UP000532440"/>
    </source>
</evidence>
<evidence type="ECO:0000259" key="1">
    <source>
        <dbReference type="Pfam" id="PF00561"/>
    </source>
</evidence>
<evidence type="ECO:0000313" key="2">
    <source>
        <dbReference type="EMBL" id="MBB5273709.1"/>
    </source>
</evidence>
<dbReference type="RefSeq" id="WP_246435129.1">
    <property type="nucleotide sequence ID" value="NZ_BAABEW010000013.1"/>
</dbReference>
<dbReference type="AlphaFoldDB" id="A0A7W8HKE3"/>
<dbReference type="Gene3D" id="3.40.50.1820">
    <property type="entry name" value="alpha/beta hydrolase"/>
    <property type="match status" value="1"/>
</dbReference>
<dbReference type="InterPro" id="IPR029058">
    <property type="entry name" value="AB_hydrolase_fold"/>
</dbReference>
<feature type="domain" description="AB hydrolase-1" evidence="1">
    <location>
        <begin position="38"/>
        <end position="283"/>
    </location>
</feature>
<comment type="caution">
    <text evidence="2">The sequence shown here is derived from an EMBL/GenBank/DDBJ whole genome shotgun (WGS) entry which is preliminary data.</text>
</comment>
<name>A0A7W8HKE3_9BURK</name>
<protein>
    <submittedName>
        <fullName evidence="2">Pimeloyl-ACP methyl ester carboxylesterase</fullName>
    </submittedName>
</protein>
<dbReference type="PANTHER" id="PTHR43798:SF33">
    <property type="entry name" value="HYDROLASE, PUTATIVE (AFU_ORTHOLOGUE AFUA_2G14860)-RELATED"/>
    <property type="match status" value="1"/>
</dbReference>
<dbReference type="InterPro" id="IPR050266">
    <property type="entry name" value="AB_hydrolase_sf"/>
</dbReference>
<gene>
    <name evidence="2" type="ORF">HNQ70_003740</name>
</gene>
<proteinExistence type="predicted"/>
<dbReference type="PRINTS" id="PR00111">
    <property type="entry name" value="ABHYDROLASE"/>
</dbReference>
<dbReference type="GO" id="GO:0016020">
    <property type="term" value="C:membrane"/>
    <property type="evidence" value="ECO:0007669"/>
    <property type="project" value="TreeGrafter"/>
</dbReference>
<accession>A0A7W8HKE3</accession>
<sequence>MPSYLPRRHSRSEFHPVRGLRYHVRIWDPVPDRPAEGTLVLLHGWMDVSASYQFLVDAFERNWRIISPDWRGFGLTDRPGADSYWFPDYLADLDILLDTLLPDQPVDLVAHSMGGNIATLYSGVRPHRVRRLVNLEGLGMQSTRPEQAPARYARWIDEVRHGARLRDYGSRAEVAERLAQNNPRLSPAKAGFLAEHWSLPGPDGRFVLAGDPAHKIVNAQLYRVEEVLACWREVRADVMLVVANHSERWHAFLNTEEFRLRKLALRSLRTEIVDDAGHMLHHDQPEAVARLIEEFIA</sequence>
<keyword evidence="3" id="KW-1185">Reference proteome</keyword>
<dbReference type="Proteomes" id="UP000532440">
    <property type="component" value="Unassembled WGS sequence"/>
</dbReference>